<organism evidence="16 17">
    <name type="scientific">Albidovulum aquaemixtae</name>
    <dbReference type="NCBI Taxonomy" id="1542388"/>
    <lineage>
        <taxon>Bacteria</taxon>
        <taxon>Pseudomonadati</taxon>
        <taxon>Pseudomonadota</taxon>
        <taxon>Alphaproteobacteria</taxon>
        <taxon>Rhodobacterales</taxon>
        <taxon>Paracoccaceae</taxon>
        <taxon>Albidovulum</taxon>
    </lineage>
</organism>
<evidence type="ECO:0000256" key="4">
    <source>
        <dbReference type="ARBA" id="ARBA00022475"/>
    </source>
</evidence>
<keyword evidence="5" id="KW-0145">Chemotaxis</keyword>
<dbReference type="PROSITE" id="PS01307">
    <property type="entry name" value="MOTA"/>
    <property type="match status" value="1"/>
</dbReference>
<name>A0A2R8BJ92_9RHOB</name>
<evidence type="ECO:0000256" key="2">
    <source>
        <dbReference type="ARBA" id="ARBA00008038"/>
    </source>
</evidence>
<evidence type="ECO:0000256" key="6">
    <source>
        <dbReference type="ARBA" id="ARBA00022519"/>
    </source>
</evidence>
<feature type="domain" description="Motility protein A N-terminal" evidence="15">
    <location>
        <begin position="4"/>
        <end position="94"/>
    </location>
</feature>
<dbReference type="Proteomes" id="UP000244924">
    <property type="component" value="Unassembled WGS sequence"/>
</dbReference>
<evidence type="ECO:0000256" key="7">
    <source>
        <dbReference type="ARBA" id="ARBA00022692"/>
    </source>
</evidence>
<evidence type="ECO:0000313" key="16">
    <source>
        <dbReference type="EMBL" id="SPH23433.1"/>
    </source>
</evidence>
<keyword evidence="8" id="KW-0283">Flagellar rotation</keyword>
<dbReference type="InterPro" id="IPR022522">
    <property type="entry name" value="Flagellar_motor_stator_MotA"/>
</dbReference>
<dbReference type="InterPro" id="IPR047055">
    <property type="entry name" value="MotA-like"/>
</dbReference>
<dbReference type="Pfam" id="PF20560">
    <property type="entry name" value="MotA_N"/>
    <property type="match status" value="1"/>
</dbReference>
<dbReference type="NCBIfam" id="TIGR03818">
    <property type="entry name" value="MotA1"/>
    <property type="match status" value="1"/>
</dbReference>
<sequence length="289" mass="31260">MVGIVGIAIIFIMVFGGYILAGGKMGIILKSLPFEMIMIGGAATGAFILANDGASIKHTLKDVKKVFKGAHWKPDDYRDLLCLLFELIRLAKQNPVAVEEHVENPESSSIFGKYPKIQHDRSAVDLICDTMRSASMNYDDPHQVEEVLEKQLEANLHHALHPTHALQSIADGLPALGIVAAVLGVIKTMGSIDQPPEILGKMIGGALVGTFLGVFLAYGLVGPFAAKLKAVIEEDSHFHKLIREVLVANLHNHPANICIEVGRQNTPQHIRPSYSALEEALKAVKSDAA</sequence>
<evidence type="ECO:0000256" key="3">
    <source>
        <dbReference type="ARBA" id="ARBA00022448"/>
    </source>
</evidence>
<dbReference type="InterPro" id="IPR000540">
    <property type="entry name" value="Flag_MotA_CS"/>
</dbReference>
<dbReference type="GO" id="GO:0005886">
    <property type="term" value="C:plasma membrane"/>
    <property type="evidence" value="ECO:0007669"/>
    <property type="project" value="UniProtKB-SubCell"/>
</dbReference>
<dbReference type="AlphaFoldDB" id="A0A2R8BJ92"/>
<feature type="transmembrane region" description="Helical" evidence="13">
    <location>
        <begin position="6"/>
        <end position="29"/>
    </location>
</feature>
<evidence type="ECO:0000256" key="11">
    <source>
        <dbReference type="ARBA" id="ARBA00023065"/>
    </source>
</evidence>
<keyword evidence="12 13" id="KW-0472">Membrane</keyword>
<evidence type="ECO:0000256" key="13">
    <source>
        <dbReference type="SAM" id="Phobius"/>
    </source>
</evidence>
<gene>
    <name evidence="16" type="primary">motA</name>
    <name evidence="16" type="ORF">DEA8626_02496</name>
</gene>
<keyword evidence="7 13" id="KW-0812">Transmembrane</keyword>
<keyword evidence="9" id="KW-0375">Hydrogen ion transport</keyword>
<evidence type="ECO:0000256" key="10">
    <source>
        <dbReference type="ARBA" id="ARBA00022989"/>
    </source>
</evidence>
<dbReference type="InterPro" id="IPR046786">
    <property type="entry name" value="MotA_N"/>
</dbReference>
<evidence type="ECO:0000259" key="14">
    <source>
        <dbReference type="Pfam" id="PF01618"/>
    </source>
</evidence>
<evidence type="ECO:0000256" key="8">
    <source>
        <dbReference type="ARBA" id="ARBA00022779"/>
    </source>
</evidence>
<evidence type="ECO:0000256" key="5">
    <source>
        <dbReference type="ARBA" id="ARBA00022500"/>
    </source>
</evidence>
<dbReference type="Pfam" id="PF01618">
    <property type="entry name" value="MotA_ExbB"/>
    <property type="match status" value="1"/>
</dbReference>
<dbReference type="OrthoDB" id="9782603at2"/>
<keyword evidence="10 13" id="KW-1133">Transmembrane helix</keyword>
<evidence type="ECO:0000256" key="1">
    <source>
        <dbReference type="ARBA" id="ARBA00004429"/>
    </source>
</evidence>
<dbReference type="GO" id="GO:0006935">
    <property type="term" value="P:chemotaxis"/>
    <property type="evidence" value="ECO:0007669"/>
    <property type="project" value="UniProtKB-KW"/>
</dbReference>
<dbReference type="RefSeq" id="WP_108853539.1">
    <property type="nucleotide sequence ID" value="NZ_OMOQ01000002.1"/>
</dbReference>
<evidence type="ECO:0000256" key="9">
    <source>
        <dbReference type="ARBA" id="ARBA00022781"/>
    </source>
</evidence>
<keyword evidence="3" id="KW-0813">Transport</keyword>
<keyword evidence="11" id="KW-0406">Ion transport</keyword>
<feature type="transmembrane region" description="Helical" evidence="13">
    <location>
        <begin position="198"/>
        <end position="221"/>
    </location>
</feature>
<dbReference type="GO" id="GO:1902600">
    <property type="term" value="P:proton transmembrane transport"/>
    <property type="evidence" value="ECO:0007669"/>
    <property type="project" value="UniProtKB-KW"/>
</dbReference>
<keyword evidence="17" id="KW-1185">Reference proteome</keyword>
<proteinExistence type="inferred from homology"/>
<dbReference type="InterPro" id="IPR002898">
    <property type="entry name" value="MotA_ExbB_proton_chnl"/>
</dbReference>
<dbReference type="PANTHER" id="PTHR30433">
    <property type="entry name" value="CHEMOTAXIS PROTEIN MOTA"/>
    <property type="match status" value="1"/>
</dbReference>
<feature type="transmembrane region" description="Helical" evidence="13">
    <location>
        <begin position="173"/>
        <end position="192"/>
    </location>
</feature>
<protein>
    <submittedName>
        <fullName evidence="16">Motility protein A</fullName>
    </submittedName>
</protein>
<keyword evidence="6" id="KW-0997">Cell inner membrane</keyword>
<evidence type="ECO:0000256" key="12">
    <source>
        <dbReference type="ARBA" id="ARBA00023136"/>
    </source>
</evidence>
<dbReference type="GO" id="GO:0071978">
    <property type="term" value="P:bacterial-type flagellum-dependent swarming motility"/>
    <property type="evidence" value="ECO:0007669"/>
    <property type="project" value="InterPro"/>
</dbReference>
<feature type="domain" description="MotA/TolQ/ExbB proton channel" evidence="14">
    <location>
        <begin position="136"/>
        <end position="235"/>
    </location>
</feature>
<evidence type="ECO:0000313" key="17">
    <source>
        <dbReference type="Proteomes" id="UP000244924"/>
    </source>
</evidence>
<accession>A0A2R8BJ92</accession>
<comment type="similarity">
    <text evidence="2">Belongs to the MotA family.</text>
</comment>
<dbReference type="PANTHER" id="PTHR30433:SF4">
    <property type="entry name" value="MOTILITY PROTEIN A"/>
    <property type="match status" value="1"/>
</dbReference>
<evidence type="ECO:0000259" key="15">
    <source>
        <dbReference type="Pfam" id="PF20560"/>
    </source>
</evidence>
<comment type="subcellular location">
    <subcellularLocation>
        <location evidence="1">Cell inner membrane</location>
        <topology evidence="1">Multi-pass membrane protein</topology>
    </subcellularLocation>
</comment>
<dbReference type="EMBL" id="OMOQ01000002">
    <property type="protein sequence ID" value="SPH23433.1"/>
    <property type="molecule type" value="Genomic_DNA"/>
</dbReference>
<reference evidence="16 17" key="1">
    <citation type="submission" date="2018-03" db="EMBL/GenBank/DDBJ databases">
        <authorList>
            <person name="Keele B.F."/>
        </authorList>
    </citation>
    <scope>NUCLEOTIDE SEQUENCE [LARGE SCALE GENOMIC DNA]</scope>
    <source>
        <strain evidence="16 17">CECT 8626</strain>
    </source>
</reference>
<keyword evidence="4" id="KW-1003">Cell membrane</keyword>